<dbReference type="InterPro" id="IPR039424">
    <property type="entry name" value="SBP_5"/>
</dbReference>
<dbReference type="PROSITE" id="PS51257">
    <property type="entry name" value="PROKAR_LIPOPROTEIN"/>
    <property type="match status" value="1"/>
</dbReference>
<feature type="signal peptide" evidence="2">
    <location>
        <begin position="1"/>
        <end position="21"/>
    </location>
</feature>
<dbReference type="RefSeq" id="WP_003459416.1">
    <property type="nucleotide sequence ID" value="NC_008261.1"/>
</dbReference>
<dbReference type="GO" id="GO:0042597">
    <property type="term" value="C:periplasmic space"/>
    <property type="evidence" value="ECO:0007669"/>
    <property type="project" value="UniProtKB-ARBA"/>
</dbReference>
<dbReference type="STRING" id="195103.CPF_2555"/>
<dbReference type="Gene3D" id="3.40.190.10">
    <property type="entry name" value="Periplasmic binding protein-like II"/>
    <property type="match status" value="1"/>
</dbReference>
<evidence type="ECO:0000259" key="3">
    <source>
        <dbReference type="Pfam" id="PF00496"/>
    </source>
</evidence>
<dbReference type="Gene3D" id="3.10.105.10">
    <property type="entry name" value="Dipeptide-binding Protein, Domain 3"/>
    <property type="match status" value="1"/>
</dbReference>
<dbReference type="GO" id="GO:0043190">
    <property type="term" value="C:ATP-binding cassette (ABC) transporter complex"/>
    <property type="evidence" value="ECO:0007669"/>
    <property type="project" value="InterPro"/>
</dbReference>
<dbReference type="GO" id="GO:1904680">
    <property type="term" value="F:peptide transmembrane transporter activity"/>
    <property type="evidence" value="ECO:0007669"/>
    <property type="project" value="TreeGrafter"/>
</dbReference>
<keyword evidence="2" id="KW-0732">Signal</keyword>
<dbReference type="AlphaFoldDB" id="A0A0H2YPD6"/>
<keyword evidence="5" id="KW-1185">Reference proteome</keyword>
<feature type="chain" id="PRO_5038411125" evidence="2">
    <location>
        <begin position="22"/>
        <end position="580"/>
    </location>
</feature>
<evidence type="ECO:0000256" key="1">
    <source>
        <dbReference type="SAM" id="MobiDB-lite"/>
    </source>
</evidence>
<dbReference type="SUPFAM" id="SSF53850">
    <property type="entry name" value="Periplasmic binding protein-like II"/>
    <property type="match status" value="1"/>
</dbReference>
<evidence type="ECO:0000256" key="2">
    <source>
        <dbReference type="SAM" id="SignalP"/>
    </source>
</evidence>
<accession>A0A0H2YPD6</accession>
<reference evidence="4 5" key="1">
    <citation type="journal article" date="2006" name="Genome Res.">
        <title>Skewed genomic variability in strains of the toxigenic bacterial pathogen, Clostridium perfringens.</title>
        <authorList>
            <person name="Myers G.S."/>
            <person name="Rasko D.A."/>
            <person name="Cheung J.K."/>
            <person name="Ravel J."/>
            <person name="Seshadri R."/>
            <person name="Deboy R.T."/>
            <person name="Ren Q."/>
            <person name="Varga J."/>
            <person name="Awad M.M."/>
            <person name="Brinkac L.M."/>
            <person name="Daugherty S.C."/>
            <person name="Haft D.H."/>
            <person name="Dodson R.J."/>
            <person name="Madupu R."/>
            <person name="Nelson W.C."/>
            <person name="Rosovitz M.J."/>
            <person name="Sullivan S.A."/>
            <person name="Khouri H."/>
            <person name="Dimitrov G.I."/>
            <person name="Watkins K.L."/>
            <person name="Mulligan S."/>
            <person name="Benton J."/>
            <person name="Radune D."/>
            <person name="Fisher D.J."/>
            <person name="Atkins H.S."/>
            <person name="Hiscox T."/>
            <person name="Jost B.H."/>
            <person name="Billington S.J."/>
            <person name="Songer J.G."/>
            <person name="McClane B.A."/>
            <person name="Titball R.W."/>
            <person name="Rood J.I."/>
            <person name="Melville S.B."/>
            <person name="Paulsen I.T."/>
        </authorList>
    </citation>
    <scope>NUCLEOTIDE SEQUENCE [LARGE SCALE GENOMIC DNA]</scope>
    <source>
        <strain evidence="5">ATCC 13124 / DSM 756 / JCM 1290 / NCIMB 6125 / NCTC 8237 / S 107 / Type A</strain>
    </source>
</reference>
<gene>
    <name evidence="4" type="ordered locus">CPF_2555</name>
</gene>
<proteinExistence type="predicted"/>
<dbReference type="PANTHER" id="PTHR30290:SF81">
    <property type="entry name" value="OLIGOPEPTIDE-BINDING PROTEIN OPPA"/>
    <property type="match status" value="1"/>
</dbReference>
<protein>
    <submittedName>
        <fullName evidence="4">Oligopeptide/dipeptide ABC transporter, oligopeptide/dipeptide-binding protein</fullName>
    </submittedName>
</protein>
<name>A0A0H2YPD6_CLOP1</name>
<dbReference type="EMBL" id="CP000246">
    <property type="protein sequence ID" value="ABG82801.1"/>
    <property type="molecule type" value="Genomic_DNA"/>
</dbReference>
<dbReference type="Gene3D" id="3.90.76.10">
    <property type="entry name" value="Dipeptide-binding Protein, Domain 1"/>
    <property type="match status" value="1"/>
</dbReference>
<dbReference type="InterPro" id="IPR030678">
    <property type="entry name" value="Peptide/Ni-bd"/>
</dbReference>
<evidence type="ECO:0000313" key="5">
    <source>
        <dbReference type="Proteomes" id="UP000001823"/>
    </source>
</evidence>
<dbReference type="KEGG" id="cpf:CPF_2555"/>
<evidence type="ECO:0000313" key="4">
    <source>
        <dbReference type="EMBL" id="ABG82801.1"/>
    </source>
</evidence>
<dbReference type="HOGENOM" id="CLU_017028_8_4_9"/>
<feature type="domain" description="Solute-binding protein family 5" evidence="3">
    <location>
        <begin position="112"/>
        <end position="486"/>
    </location>
</feature>
<dbReference type="GO" id="GO:0015833">
    <property type="term" value="P:peptide transport"/>
    <property type="evidence" value="ECO:0007669"/>
    <property type="project" value="TreeGrafter"/>
</dbReference>
<dbReference type="InterPro" id="IPR000914">
    <property type="entry name" value="SBP_5_dom"/>
</dbReference>
<dbReference type="Pfam" id="PF00496">
    <property type="entry name" value="SBP_bac_5"/>
    <property type="match status" value="1"/>
</dbReference>
<dbReference type="PIRSF" id="PIRSF002741">
    <property type="entry name" value="MppA"/>
    <property type="match status" value="1"/>
</dbReference>
<feature type="region of interest" description="Disordered" evidence="1">
    <location>
        <begin position="30"/>
        <end position="67"/>
    </location>
</feature>
<organism evidence="4 5">
    <name type="scientific">Clostridium perfringens (strain ATCC 13124 / DSM 756 / JCM 1290 / NCIMB 6125 / NCTC 8237 / Type A)</name>
    <dbReference type="NCBI Taxonomy" id="195103"/>
    <lineage>
        <taxon>Bacteria</taxon>
        <taxon>Bacillati</taxon>
        <taxon>Bacillota</taxon>
        <taxon>Clostridia</taxon>
        <taxon>Eubacteriales</taxon>
        <taxon>Clostridiaceae</taxon>
        <taxon>Clostridium</taxon>
    </lineage>
</organism>
<dbReference type="Proteomes" id="UP000001823">
    <property type="component" value="Chromosome"/>
</dbReference>
<dbReference type="eggNOG" id="COG0747">
    <property type="taxonomic scope" value="Bacteria"/>
</dbReference>
<dbReference type="PaxDb" id="195103-CPF_2555"/>
<sequence>MKKRKLVALLTAGLAASMLFVACGGGANNTAQGNGNGSESGGTTKDLSKPERIEASNPSALPDAAKNRTDTLIVGTTDPKGEFVPIYSSTLYDSWVNKLVFDGLITNNEKGEPIPNVAESYEVSEDGKTYTFKLNKGIKFTNGQELTAKDVAFTFTSICDPGYDGPRMDAVNNLVGYEEYNKGDASSVEGIKVIDDYTISFTNKNTDAAGIWNFEYGIMPESVYKFEKGNFQAVKDKLLEPVGSGAYKFVHFKPGQEVKFEKNADYWKGEPKIPYIVMKVTNAQTLLQELMAGTVDIDRVGAKPENIDPLKQAGFLNLDLYMQNGYGYMGLNYGSDKVKDPKVRQALLYGLNREGFMQSYYQGYGQVYNSHILPTSWAYNPDVPKYEYNPEKAKELLDEAGWKDTNGNGVRDKDGVELELQWLTYTGSKYVDALIPIVQQSWEQIGVKVTPELMEFGTMMDKVNNREYDIFNGAWNLSIDPDPSGIFAISQDVPGGFNNIGWRNEEADKLLKEGKGTTNQEERKKAYAEWQLKFSEDVPYILLGNAQEMFASNSRVKGYNPSTYIDWTHDIYKLELDNNK</sequence>
<dbReference type="PANTHER" id="PTHR30290">
    <property type="entry name" value="PERIPLASMIC BINDING COMPONENT OF ABC TRANSPORTER"/>
    <property type="match status" value="1"/>
</dbReference>